<keyword evidence="4" id="KW-0131">Cell cycle</keyword>
<dbReference type="RefSeq" id="WP_150626640.1">
    <property type="nucleotide sequence ID" value="NZ_CABPSQ010000008.1"/>
</dbReference>
<dbReference type="PANTHER" id="PTHR34298">
    <property type="entry name" value="SEGREGATION AND CONDENSATION PROTEIN B"/>
    <property type="match status" value="1"/>
</dbReference>
<reference evidence="6 7" key="1">
    <citation type="submission" date="2019-08" db="EMBL/GenBank/DDBJ databases">
        <authorList>
            <person name="Peeters C."/>
        </authorList>
    </citation>
    <scope>NUCLEOTIDE SEQUENCE [LARGE SCALE GENOMIC DNA]</scope>
    <source>
        <strain evidence="6 7">LMG 31118</strain>
    </source>
</reference>
<evidence type="ECO:0000313" key="6">
    <source>
        <dbReference type="EMBL" id="VVE71281.1"/>
    </source>
</evidence>
<evidence type="ECO:0000256" key="2">
    <source>
        <dbReference type="ARBA" id="ARBA00022618"/>
    </source>
</evidence>
<evidence type="ECO:0000256" key="1">
    <source>
        <dbReference type="ARBA" id="ARBA00022490"/>
    </source>
</evidence>
<evidence type="ECO:0000256" key="4">
    <source>
        <dbReference type="ARBA" id="ARBA00023306"/>
    </source>
</evidence>
<dbReference type="OrthoDB" id="9806226at2"/>
<dbReference type="AlphaFoldDB" id="A0A5E5ACB9"/>
<evidence type="ECO:0000256" key="5">
    <source>
        <dbReference type="SAM" id="MobiDB-lite"/>
    </source>
</evidence>
<feature type="compositionally biased region" description="Low complexity" evidence="5">
    <location>
        <begin position="316"/>
        <end position="336"/>
    </location>
</feature>
<keyword evidence="7" id="KW-1185">Reference proteome</keyword>
<dbReference type="GO" id="GO:0051304">
    <property type="term" value="P:chromosome separation"/>
    <property type="evidence" value="ECO:0007669"/>
    <property type="project" value="InterPro"/>
</dbReference>
<sequence>MNTQEAKLVLETALICAQEPLKVGDLRKLFNDAVSGDTVRALLEEIRVQWDGRGVELVALATGWRFQSRPRMREYLDRLNPEKPPKYSRAVMETLAIIAYRQPVTRGDIEEIRGVTVNTQIIKQLEDRGWIEVIGHRDVPGRPGLYATTKDFLDDLGLRALDALPPLEDPAAQAQIDLLAQQNIEFGERAEGEAGEEAASDDAPVADAEALALLAQTRADDLPLAQGLPEDQRVPLSGSETVTEEVLLDAVMAEGEVSTDGAATAGAVEGEPAEVEAAAAAEMADDASVDISPKAVDAAELVDTGYVSEQDDAPRGPASDVAGDVGGAEDVVPGDGQADVSMAVDGRVPDGVEQPDDEEFSEVSGSEVPVGEDSPQDVSDSVPDVGRDTGVEEDATHAADPAASLTQEVSPRAVDPAANEAAAGHPVPGASDDDENDGDDKSLVTGT</sequence>
<feature type="compositionally biased region" description="Basic and acidic residues" evidence="5">
    <location>
        <begin position="385"/>
        <end position="397"/>
    </location>
</feature>
<dbReference type="PANTHER" id="PTHR34298:SF2">
    <property type="entry name" value="SEGREGATION AND CONDENSATION PROTEIN B"/>
    <property type="match status" value="1"/>
</dbReference>
<dbReference type="Proteomes" id="UP000414136">
    <property type="component" value="Unassembled WGS sequence"/>
</dbReference>
<gene>
    <name evidence="6" type="ORF">PCA31118_03804</name>
</gene>
<dbReference type="NCBIfam" id="TIGR00281">
    <property type="entry name" value="SMC-Scp complex subunit ScpB"/>
    <property type="match status" value="1"/>
</dbReference>
<name>A0A5E5ACB9_9BURK</name>
<protein>
    <submittedName>
        <fullName evidence="6">SMC-Scp complex subunit ScpB</fullName>
    </submittedName>
</protein>
<evidence type="ECO:0000256" key="3">
    <source>
        <dbReference type="ARBA" id="ARBA00022829"/>
    </source>
</evidence>
<dbReference type="InterPro" id="IPR036388">
    <property type="entry name" value="WH-like_DNA-bd_sf"/>
</dbReference>
<dbReference type="Pfam" id="PF04079">
    <property type="entry name" value="SMC_ScpB"/>
    <property type="match status" value="1"/>
</dbReference>
<evidence type="ECO:0000313" key="7">
    <source>
        <dbReference type="Proteomes" id="UP000414136"/>
    </source>
</evidence>
<dbReference type="GO" id="GO:0051301">
    <property type="term" value="P:cell division"/>
    <property type="evidence" value="ECO:0007669"/>
    <property type="project" value="UniProtKB-KW"/>
</dbReference>
<proteinExistence type="predicted"/>
<keyword evidence="3" id="KW-0159">Chromosome partition</keyword>
<dbReference type="InterPro" id="IPR036390">
    <property type="entry name" value="WH_DNA-bd_sf"/>
</dbReference>
<organism evidence="6 7">
    <name type="scientific">Pandoraea captiosa</name>
    <dbReference type="NCBI Taxonomy" id="2508302"/>
    <lineage>
        <taxon>Bacteria</taxon>
        <taxon>Pseudomonadati</taxon>
        <taxon>Pseudomonadota</taxon>
        <taxon>Betaproteobacteria</taxon>
        <taxon>Burkholderiales</taxon>
        <taxon>Burkholderiaceae</taxon>
        <taxon>Pandoraea</taxon>
    </lineage>
</organism>
<dbReference type="Gene3D" id="1.10.10.10">
    <property type="entry name" value="Winged helix-like DNA-binding domain superfamily/Winged helix DNA-binding domain"/>
    <property type="match status" value="2"/>
</dbReference>
<keyword evidence="2" id="KW-0132">Cell division</keyword>
<dbReference type="EMBL" id="CABPSQ010000008">
    <property type="protein sequence ID" value="VVE71281.1"/>
    <property type="molecule type" value="Genomic_DNA"/>
</dbReference>
<keyword evidence="1" id="KW-0963">Cytoplasm</keyword>
<accession>A0A5E5ACB9</accession>
<feature type="region of interest" description="Disordered" evidence="5">
    <location>
        <begin position="306"/>
        <end position="447"/>
    </location>
</feature>
<dbReference type="InterPro" id="IPR005234">
    <property type="entry name" value="ScpB_csome_segregation"/>
</dbReference>
<dbReference type="SUPFAM" id="SSF46785">
    <property type="entry name" value="Winged helix' DNA-binding domain"/>
    <property type="match status" value="2"/>
</dbReference>